<organism evidence="3 4">
    <name type="scientific">Candolleomyces eurysporus</name>
    <dbReference type="NCBI Taxonomy" id="2828524"/>
    <lineage>
        <taxon>Eukaryota</taxon>
        <taxon>Fungi</taxon>
        <taxon>Dikarya</taxon>
        <taxon>Basidiomycota</taxon>
        <taxon>Agaricomycotina</taxon>
        <taxon>Agaricomycetes</taxon>
        <taxon>Agaricomycetidae</taxon>
        <taxon>Agaricales</taxon>
        <taxon>Agaricineae</taxon>
        <taxon>Psathyrellaceae</taxon>
        <taxon>Candolleomyces</taxon>
    </lineage>
</organism>
<evidence type="ECO:0000256" key="1">
    <source>
        <dbReference type="SAM" id="MobiDB-lite"/>
    </source>
</evidence>
<dbReference type="OrthoDB" id="2505969at2759"/>
<reference evidence="3" key="1">
    <citation type="submission" date="2022-06" db="EMBL/GenBank/DDBJ databases">
        <title>Genome Sequence of Candolleomyces eurysporus.</title>
        <authorList>
            <person name="Buettner E."/>
        </authorList>
    </citation>
    <scope>NUCLEOTIDE SEQUENCE</scope>
    <source>
        <strain evidence="3">VTCC 930004</strain>
    </source>
</reference>
<gene>
    <name evidence="3" type="ORF">H1R20_g3198</name>
</gene>
<feature type="domain" description="CxC1-like cysteine cluster associated with KDZ transposases" evidence="2">
    <location>
        <begin position="172"/>
        <end position="244"/>
    </location>
</feature>
<keyword evidence="4" id="KW-1185">Reference proteome</keyword>
<proteinExistence type="predicted"/>
<evidence type="ECO:0000313" key="4">
    <source>
        <dbReference type="Proteomes" id="UP001140091"/>
    </source>
</evidence>
<evidence type="ECO:0000259" key="2">
    <source>
        <dbReference type="Pfam" id="PF18802"/>
    </source>
</evidence>
<dbReference type="Pfam" id="PF18802">
    <property type="entry name" value="CxC1"/>
    <property type="match status" value="1"/>
</dbReference>
<sequence length="909" mass="100431">MPSTGKSGSKGSSRRVNVPYLHRSGPDGGGSSKAVFNTLGLQALSAAHDEAEKDRAAVQHLLGPRQHEVFANICHEAHEASGDFDIDADVEEVPVTLDDITSLGNVADAVMDVIYDQQITRFPRGWRARTTQFHENWGNIDDLASAFLQWKNSSSTLSSANTNDAGAPLPTIEFDLELVDMFSQQRQLHVSLPDSKTIVPHLIVQGYLPTSPIKPLAAISLRTLEFYKILRQRKPSFSVESFTKKPYQRRWRRLFADSFELYLTITNAVEKLVSAALDRSSEHWRVRNACPACMYELEGEPTLQYRLEIAMDGNDLQKRMKDKGTAGDAREYTCDYMIPMSEVDAWSTEPTEPQPDDEVLATEDSTEDDTVKECVKNWKAAQSDSRKKAVGIFDETGWFAIRRTYPLSIVNRALNVLGPRLAVGYDIGCKFETTIKNSALGRHFSDSNSRSAHFSLLHTIISASSFHMDPRIASTRYHIVFGTARAGIYPPGTPVTTNWSGNSALPIVIVCATSKQAESVQKLNELGGNKLTKAPVGLPRIRLFLDSIQDFDVGLLSRSSPAWYAVWELHYATQEIHRTIFTHYSDYGHLANSTPGVHSSRQHRKFCDIVPAVVWLLARGDSQFLINNSLSQYLPPADRRKVYDTPDTSTRNLDPNVISVSDDEDQVEEELPQASDLVTPPSRQTATPKSKAAKTLTSPAPASTQKAKSKTKRSLTPTDDMLSQLSRPAPHKSLQLPHLGPTKSRWLSKANVPTNSFQSAPAPSISTSSMSTSISSTSTLMLTLWPSVALSKRSHQASTDSTSSAIAESLSSETFMRHRAIDGTVTGSMRYDDPALQSHTLPFSQHLPLNVIDYIRSHGYGRDMMVLVETALAAAGKDELNFIKAMGLQNHPGAEAGFIWRLAHNSHAL</sequence>
<protein>
    <recommendedName>
        <fullName evidence="2">CxC1-like cysteine cluster associated with KDZ transposases domain-containing protein</fullName>
    </recommendedName>
</protein>
<dbReference type="Pfam" id="PF18758">
    <property type="entry name" value="KDZ"/>
    <property type="match status" value="2"/>
</dbReference>
<feature type="compositionally biased region" description="Acidic residues" evidence="1">
    <location>
        <begin position="354"/>
        <end position="366"/>
    </location>
</feature>
<dbReference type="InterPro" id="IPR040521">
    <property type="entry name" value="KDZ"/>
</dbReference>
<dbReference type="Proteomes" id="UP001140091">
    <property type="component" value="Unassembled WGS sequence"/>
</dbReference>
<feature type="compositionally biased region" description="Polar residues" evidence="1">
    <location>
        <begin position="695"/>
        <end position="706"/>
    </location>
</feature>
<feature type="non-terminal residue" evidence="3">
    <location>
        <position position="1"/>
    </location>
</feature>
<dbReference type="PANTHER" id="PTHR33096:SF1">
    <property type="entry name" value="CXC1-LIKE CYSTEINE CLUSTER ASSOCIATED WITH KDZ TRANSPOSASES DOMAIN-CONTAINING PROTEIN"/>
    <property type="match status" value="1"/>
</dbReference>
<dbReference type="PANTHER" id="PTHR33096">
    <property type="entry name" value="CXC2 DOMAIN-CONTAINING PROTEIN"/>
    <property type="match status" value="1"/>
</dbReference>
<dbReference type="InterPro" id="IPR041320">
    <property type="entry name" value="CxC1"/>
</dbReference>
<evidence type="ECO:0000313" key="3">
    <source>
        <dbReference type="EMBL" id="KAJ2933885.1"/>
    </source>
</evidence>
<comment type="caution">
    <text evidence="3">The sequence shown here is derived from an EMBL/GenBank/DDBJ whole genome shotgun (WGS) entry which is preliminary data.</text>
</comment>
<feature type="region of interest" description="Disordered" evidence="1">
    <location>
        <begin position="639"/>
        <end position="746"/>
    </location>
</feature>
<dbReference type="AlphaFoldDB" id="A0A9W8JFS1"/>
<feature type="compositionally biased region" description="Acidic residues" evidence="1">
    <location>
        <begin position="661"/>
        <end position="671"/>
    </location>
</feature>
<feature type="region of interest" description="Disordered" evidence="1">
    <location>
        <begin position="347"/>
        <end position="366"/>
    </location>
</feature>
<feature type="region of interest" description="Disordered" evidence="1">
    <location>
        <begin position="1"/>
        <end position="32"/>
    </location>
</feature>
<accession>A0A9W8JFS1</accession>
<feature type="compositionally biased region" description="Polar residues" evidence="1">
    <location>
        <begin position="714"/>
        <end position="726"/>
    </location>
</feature>
<name>A0A9W8JFS1_9AGAR</name>
<dbReference type="EMBL" id="JANBPK010000731">
    <property type="protein sequence ID" value="KAJ2933885.1"/>
    <property type="molecule type" value="Genomic_DNA"/>
</dbReference>
<feature type="compositionally biased region" description="Low complexity" evidence="1">
    <location>
        <begin position="1"/>
        <end position="11"/>
    </location>
</feature>